<gene>
    <name evidence="2" type="ORF">AYJ54_29075</name>
</gene>
<proteinExistence type="predicted"/>
<dbReference type="InterPro" id="IPR029058">
    <property type="entry name" value="AB_hydrolase_fold"/>
</dbReference>
<accession>A0A176YB54</accession>
<dbReference type="STRING" id="1505087.AYJ54_29075"/>
<dbReference type="Gene3D" id="3.40.50.1820">
    <property type="entry name" value="alpha/beta hydrolase"/>
    <property type="match status" value="1"/>
</dbReference>
<sequence>MEEAHTSEALRETVIVVHGTWAAPQTDTVRWYQPHVSATVTDHFITRLDAELEKRGSLARCWAHCSDAHPAFHWSGKNSWVERTHAAAALADEVARLKNAGWLCHIIAHSHGGNVAVEALQQITAQVGTTGPSGKLVTLGTPFLDAMAPIAWRADTLRRVLNLLYLVVSGLLVAIYVVGGSLWFWELNRPVGEKVELILILLVAWGALAALGRFVSRPWLLRRAQRKKRNTFQGPRMEAPSSLLDEFSDVIFRLHDDAASQTPLQVSLLAISSPMDEAWQVLHHLRGAEDPLAIRTGLLRYLLGAIRSHMSQGADIARIHGAKSYGDFGKFARIQLAFIHFFCFWGALALLVFLSPSRSLKIMDLAFVGFILFLPLVAVVTGTKTLGPGFYSAALSPFRWIARAIGSLISIPAFCTTYIVRRRSWSVLLAMAMGMEGYRFSLPVVEQWPRNLPEGLVRYEDMPRGAEQRAMDKRNAWIARHLGGVSRTFARMVISPADLSLLLATIEQDRSLIHAAYYTDDECIGRIADWIAGVR</sequence>
<evidence type="ECO:0000256" key="1">
    <source>
        <dbReference type="SAM" id="Phobius"/>
    </source>
</evidence>
<evidence type="ECO:0000313" key="2">
    <source>
        <dbReference type="EMBL" id="OAF01149.1"/>
    </source>
</evidence>
<dbReference type="SUPFAM" id="SSF53474">
    <property type="entry name" value="alpha/beta-Hydrolases"/>
    <property type="match status" value="1"/>
</dbReference>
<keyword evidence="1" id="KW-0812">Transmembrane</keyword>
<evidence type="ECO:0000313" key="3">
    <source>
        <dbReference type="Proteomes" id="UP000076959"/>
    </source>
</evidence>
<name>A0A176YB54_9BRAD</name>
<keyword evidence="3" id="KW-1185">Reference proteome</keyword>
<dbReference type="Proteomes" id="UP000076959">
    <property type="component" value="Unassembled WGS sequence"/>
</dbReference>
<keyword evidence="1" id="KW-1133">Transmembrane helix</keyword>
<keyword evidence="1" id="KW-0472">Membrane</keyword>
<feature type="transmembrane region" description="Helical" evidence="1">
    <location>
        <begin position="163"/>
        <end position="185"/>
    </location>
</feature>
<evidence type="ECO:0008006" key="4">
    <source>
        <dbReference type="Google" id="ProtNLM"/>
    </source>
</evidence>
<feature type="transmembrane region" description="Helical" evidence="1">
    <location>
        <begin position="362"/>
        <end position="380"/>
    </location>
</feature>
<feature type="transmembrane region" description="Helical" evidence="1">
    <location>
        <begin position="400"/>
        <end position="419"/>
    </location>
</feature>
<feature type="transmembrane region" description="Helical" evidence="1">
    <location>
        <begin position="197"/>
        <end position="220"/>
    </location>
</feature>
<dbReference type="EMBL" id="LUUB01000106">
    <property type="protein sequence ID" value="OAF01149.1"/>
    <property type="molecule type" value="Genomic_DNA"/>
</dbReference>
<comment type="caution">
    <text evidence="2">The sequence shown here is derived from an EMBL/GenBank/DDBJ whole genome shotgun (WGS) entry which is preliminary data.</text>
</comment>
<reference evidence="2 3" key="1">
    <citation type="submission" date="2016-03" db="EMBL/GenBank/DDBJ databases">
        <title>Draft Genome Sequence of the Strain BR 10245 (Bradyrhizobium sp.) isolated from nodules of Centrolobium paraense.</title>
        <authorList>
            <person name="Simoes-Araujo J.L.Sr."/>
            <person name="Barauna A.C."/>
            <person name="Silva K."/>
            <person name="Zilli J.E."/>
        </authorList>
    </citation>
    <scope>NUCLEOTIDE SEQUENCE [LARGE SCALE GENOMIC DNA]</scope>
    <source>
        <strain evidence="2 3">BR 10245</strain>
    </source>
</reference>
<organism evidence="2 3">
    <name type="scientific">Bradyrhizobium centrolobii</name>
    <dbReference type="NCBI Taxonomy" id="1505087"/>
    <lineage>
        <taxon>Bacteria</taxon>
        <taxon>Pseudomonadati</taxon>
        <taxon>Pseudomonadota</taxon>
        <taxon>Alphaproteobacteria</taxon>
        <taxon>Hyphomicrobiales</taxon>
        <taxon>Nitrobacteraceae</taxon>
        <taxon>Bradyrhizobium</taxon>
    </lineage>
</organism>
<feature type="transmembrane region" description="Helical" evidence="1">
    <location>
        <begin position="336"/>
        <end position="356"/>
    </location>
</feature>
<protein>
    <recommendedName>
        <fullName evidence="4">Alpha/beta hydrolase</fullName>
    </recommendedName>
</protein>
<dbReference type="AlphaFoldDB" id="A0A176YB54"/>